<keyword evidence="5" id="KW-0811">Translocation</keyword>
<dbReference type="GO" id="GO:0000055">
    <property type="term" value="P:ribosomal large subunit export from nucleus"/>
    <property type="evidence" value="ECO:0007669"/>
    <property type="project" value="EnsemblFungi"/>
</dbReference>
<dbReference type="GeneID" id="34525362"/>
<dbReference type="Proteomes" id="UP000006310">
    <property type="component" value="Chromosome 3"/>
</dbReference>
<comment type="subcellular location">
    <subcellularLocation>
        <location evidence="1">Nucleus</location>
        <location evidence="1">Nuclear pore complex</location>
    </subcellularLocation>
</comment>
<accession>J7RX90</accession>
<dbReference type="STRING" id="1071383.J7RX90"/>
<dbReference type="OMA" id="KRNVIKQ"/>
<sequence length="747" mass="83982">MNFSACVTSSVGDGSVSQLMGQRPILQPTAGLPSDLSSRYVFTTDKGTKYVYLDKTNGLLRWGSVSEDEYNSMPLKISNFADKSVNVILSDSGEFLCVYSKDCVTVIEVPWRYRNPEEMSYVFQTSFKEIRKDSFIKKVLFHPRAIKKTCMVILFEDDTIYLFDVEDNNKIALNVPSGNIGIEDRITSIADIEFSQDGLTLYVLSAEDCGDVYAIYPCLPPILAMSQKELKSLMNRSVLLYDSLTETTPSAVKKGVIKQVEFISQLQNISHGKEEISNVLEIDTIYRLAKPQGPFTIAPFPEKLYSATATEICPLNIGGGNEILCIAYDNGTALFLFKDLELSMAWDVGGIYYNNSLVLMEEFDLQTESAVSILKSFKMDGLILFKVSDSVQHIDVSKSFIQDGDLLVQQSSMIRCVDTKAWSSVVSDCIDRHDINALITVSFKSKGHTWAIAGSDITSCGAWNHGGTEGVTWITNKSVTCKELKKQVSWKPEQSTSSEKKKQAFPKPEFSVPISELNALNINYQDTCRIGFHDIISPLDRQKPLLNPSNEKQLQVMTSLSNYLLATVGKGQGLGMTLYNRLLEQQLELTKQLQCSNKILMKQPAIAKKLEEQKSVWNEKLAKQNKLKERFSSLQQKLAAIDKTKKSTDLVITDEESVWFKEVKKEALTFNDLVYKQESVQDDLRFLKRELSTFVSDSQRLPGTANTEWHSLQEMLKHDSLLLRADKKDKKDASSQVSRRASSKLFT</sequence>
<evidence type="ECO:0000256" key="7">
    <source>
        <dbReference type="ARBA" id="ARBA00023242"/>
    </source>
</evidence>
<evidence type="ECO:0000256" key="4">
    <source>
        <dbReference type="ARBA" id="ARBA00022927"/>
    </source>
</evidence>
<dbReference type="GO" id="GO:0005829">
    <property type="term" value="C:cytosol"/>
    <property type="evidence" value="ECO:0007669"/>
    <property type="project" value="EnsemblFungi"/>
</dbReference>
<keyword evidence="7" id="KW-0539">Nucleus</keyword>
<dbReference type="GO" id="GO:0006406">
    <property type="term" value="P:mRNA export from nucleus"/>
    <property type="evidence" value="ECO:0007669"/>
    <property type="project" value="EnsemblFungi"/>
</dbReference>
<dbReference type="eggNOG" id="ENOG502T8MV">
    <property type="taxonomic scope" value="Eukaryota"/>
</dbReference>
<evidence type="ECO:0000313" key="9">
    <source>
        <dbReference type="EMBL" id="CCK69682.1"/>
    </source>
</evidence>
<dbReference type="SUPFAM" id="SSF82171">
    <property type="entry name" value="DPP6 N-terminal domain-like"/>
    <property type="match status" value="1"/>
</dbReference>
<dbReference type="EMBL" id="HE978316">
    <property type="protein sequence ID" value="CCK69682.1"/>
    <property type="molecule type" value="Genomic_DNA"/>
</dbReference>
<dbReference type="GO" id="GO:0017056">
    <property type="term" value="F:structural constituent of nuclear pore"/>
    <property type="evidence" value="ECO:0007669"/>
    <property type="project" value="InterPro"/>
</dbReference>
<dbReference type="InterPro" id="IPR037700">
    <property type="entry name" value="NUP88/NUP82"/>
</dbReference>
<reference evidence="10" key="2">
    <citation type="submission" date="2012-08" db="EMBL/GenBank/DDBJ databases">
        <title>Genome sequence of Kazachstania naganishii.</title>
        <authorList>
            <person name="Gordon J.L."/>
            <person name="Armisen D."/>
            <person name="Proux-Wera E."/>
            <person name="OhEigeartaigh S.S."/>
            <person name="Byrne K.P."/>
            <person name="Wolfe K.H."/>
        </authorList>
    </citation>
    <scope>NUCLEOTIDE SEQUENCE [LARGE SCALE GENOMIC DNA]</scope>
    <source>
        <strain evidence="10">ATCC MYA-139 / BCRC 22969 / CBS 8797 / CCRC 22969 / KCTC 17520 / NBRC 10181 / NCYC 3082</strain>
    </source>
</reference>
<dbReference type="GO" id="GO:0044612">
    <property type="term" value="C:nuclear pore linkers"/>
    <property type="evidence" value="ECO:0007669"/>
    <property type="project" value="EnsemblFungi"/>
</dbReference>
<proteinExistence type="predicted"/>
<dbReference type="GO" id="GO:0000056">
    <property type="term" value="P:ribosomal small subunit export from nucleus"/>
    <property type="evidence" value="ECO:0007669"/>
    <property type="project" value="EnsemblFungi"/>
</dbReference>
<keyword evidence="4" id="KW-0653">Protein transport</keyword>
<keyword evidence="3" id="KW-0509">mRNA transport</keyword>
<dbReference type="KEGG" id="kng:KNAG_0C05840"/>
<dbReference type="HOGENOM" id="CLU_398512_0_0_1"/>
<dbReference type="AlphaFoldDB" id="J7RX90"/>
<evidence type="ECO:0000256" key="2">
    <source>
        <dbReference type="ARBA" id="ARBA00022448"/>
    </source>
</evidence>
<evidence type="ECO:0000256" key="1">
    <source>
        <dbReference type="ARBA" id="ARBA00004567"/>
    </source>
</evidence>
<evidence type="ECO:0000256" key="3">
    <source>
        <dbReference type="ARBA" id="ARBA00022816"/>
    </source>
</evidence>
<gene>
    <name evidence="9" type="primary">KNAG0C05840</name>
    <name evidence="9" type="ordered locus">KNAG_0C05840</name>
</gene>
<dbReference type="GO" id="GO:0044614">
    <property type="term" value="C:nuclear pore cytoplasmic filaments"/>
    <property type="evidence" value="ECO:0007669"/>
    <property type="project" value="EnsemblFungi"/>
</dbReference>
<evidence type="ECO:0000256" key="6">
    <source>
        <dbReference type="ARBA" id="ARBA00023132"/>
    </source>
</evidence>
<dbReference type="GO" id="GO:0006606">
    <property type="term" value="P:protein import into nucleus"/>
    <property type="evidence" value="ECO:0007669"/>
    <property type="project" value="EnsemblFungi"/>
</dbReference>
<evidence type="ECO:0000313" key="10">
    <source>
        <dbReference type="Proteomes" id="UP000006310"/>
    </source>
</evidence>
<dbReference type="PANTHER" id="PTHR13257">
    <property type="entry name" value="NUCLEOPORIN NUP84-RELATED"/>
    <property type="match status" value="1"/>
</dbReference>
<evidence type="ECO:0000256" key="8">
    <source>
        <dbReference type="SAM" id="MobiDB-lite"/>
    </source>
</evidence>
<organism evidence="9 10">
    <name type="scientific">Huiozyma naganishii (strain ATCC MYA-139 / BCRC 22969 / CBS 8797 / KCTC 17520 / NBRC 10181 / NCYC 3082 / Yp74L-3)</name>
    <name type="common">Yeast</name>
    <name type="synonym">Kazachstania naganishii</name>
    <dbReference type="NCBI Taxonomy" id="1071383"/>
    <lineage>
        <taxon>Eukaryota</taxon>
        <taxon>Fungi</taxon>
        <taxon>Dikarya</taxon>
        <taxon>Ascomycota</taxon>
        <taxon>Saccharomycotina</taxon>
        <taxon>Saccharomycetes</taxon>
        <taxon>Saccharomycetales</taxon>
        <taxon>Saccharomycetaceae</taxon>
        <taxon>Huiozyma</taxon>
    </lineage>
</organism>
<reference evidence="9 10" key="1">
    <citation type="journal article" date="2011" name="Proc. Natl. Acad. Sci. U.S.A.">
        <title>Evolutionary erosion of yeast sex chromosomes by mating-type switching accidents.</title>
        <authorList>
            <person name="Gordon J.L."/>
            <person name="Armisen D."/>
            <person name="Proux-Wera E."/>
            <person name="Oheigeartaigh S.S."/>
            <person name="Byrne K.P."/>
            <person name="Wolfe K.H."/>
        </authorList>
    </citation>
    <scope>NUCLEOTIDE SEQUENCE [LARGE SCALE GENOMIC DNA]</scope>
    <source>
        <strain evidence="10">ATCC MYA-139 / BCRC 22969 / CBS 8797 / CCRC 22969 / KCTC 17520 / NBRC 10181 / NCYC 3082</strain>
    </source>
</reference>
<keyword evidence="6" id="KW-0906">Nuclear pore complex</keyword>
<dbReference type="GO" id="GO:0006611">
    <property type="term" value="P:protein export from nucleus"/>
    <property type="evidence" value="ECO:0007669"/>
    <property type="project" value="EnsemblFungi"/>
</dbReference>
<evidence type="ECO:0008006" key="11">
    <source>
        <dbReference type="Google" id="ProtNLM"/>
    </source>
</evidence>
<dbReference type="RefSeq" id="XP_022463928.1">
    <property type="nucleotide sequence ID" value="XM_022607320.1"/>
</dbReference>
<evidence type="ECO:0000256" key="5">
    <source>
        <dbReference type="ARBA" id="ARBA00023010"/>
    </source>
</evidence>
<protein>
    <recommendedName>
        <fullName evidence="11">Nucleoporin Nup82</fullName>
    </recommendedName>
</protein>
<feature type="region of interest" description="Disordered" evidence="8">
    <location>
        <begin position="727"/>
        <end position="747"/>
    </location>
</feature>
<keyword evidence="2" id="KW-0813">Transport</keyword>
<name>J7RX90_HUIN7</name>
<dbReference type="OrthoDB" id="341482at2759"/>
<feature type="compositionally biased region" description="Polar residues" evidence="8">
    <location>
        <begin position="736"/>
        <end position="747"/>
    </location>
</feature>
<dbReference type="PANTHER" id="PTHR13257:SF0">
    <property type="entry name" value="NUCLEAR PORE COMPLEX PROTEIN NUP88"/>
    <property type="match status" value="1"/>
</dbReference>
<keyword evidence="10" id="KW-1185">Reference proteome</keyword>